<dbReference type="AlphaFoldDB" id="A0A8R7UL37"/>
<reference evidence="4" key="1">
    <citation type="journal article" date="2013" name="Nature">
        <title>Draft genome of the wheat A-genome progenitor Triticum urartu.</title>
        <authorList>
            <person name="Ling H.Q."/>
            <person name="Zhao S."/>
            <person name="Liu D."/>
            <person name="Wang J."/>
            <person name="Sun H."/>
            <person name="Zhang C."/>
            <person name="Fan H."/>
            <person name="Li D."/>
            <person name="Dong L."/>
            <person name="Tao Y."/>
            <person name="Gao C."/>
            <person name="Wu H."/>
            <person name="Li Y."/>
            <person name="Cui Y."/>
            <person name="Guo X."/>
            <person name="Zheng S."/>
            <person name="Wang B."/>
            <person name="Yu K."/>
            <person name="Liang Q."/>
            <person name="Yang W."/>
            <person name="Lou X."/>
            <person name="Chen J."/>
            <person name="Feng M."/>
            <person name="Jian J."/>
            <person name="Zhang X."/>
            <person name="Luo G."/>
            <person name="Jiang Y."/>
            <person name="Liu J."/>
            <person name="Wang Z."/>
            <person name="Sha Y."/>
            <person name="Zhang B."/>
            <person name="Wu H."/>
            <person name="Tang D."/>
            <person name="Shen Q."/>
            <person name="Xue P."/>
            <person name="Zou S."/>
            <person name="Wang X."/>
            <person name="Liu X."/>
            <person name="Wang F."/>
            <person name="Yang Y."/>
            <person name="An X."/>
            <person name="Dong Z."/>
            <person name="Zhang K."/>
            <person name="Zhang X."/>
            <person name="Luo M.C."/>
            <person name="Dvorak J."/>
            <person name="Tong Y."/>
            <person name="Wang J."/>
            <person name="Yang H."/>
            <person name="Li Z."/>
            <person name="Wang D."/>
            <person name="Zhang A."/>
            <person name="Wang J."/>
        </authorList>
    </citation>
    <scope>NUCLEOTIDE SEQUENCE</scope>
    <source>
        <strain evidence="4">cv. G1812</strain>
    </source>
</reference>
<organism evidence="3 4">
    <name type="scientific">Triticum urartu</name>
    <name type="common">Red wild einkorn</name>
    <name type="synonym">Crithodium urartu</name>
    <dbReference type="NCBI Taxonomy" id="4572"/>
    <lineage>
        <taxon>Eukaryota</taxon>
        <taxon>Viridiplantae</taxon>
        <taxon>Streptophyta</taxon>
        <taxon>Embryophyta</taxon>
        <taxon>Tracheophyta</taxon>
        <taxon>Spermatophyta</taxon>
        <taxon>Magnoliopsida</taxon>
        <taxon>Liliopsida</taxon>
        <taxon>Poales</taxon>
        <taxon>Poaceae</taxon>
        <taxon>BOP clade</taxon>
        <taxon>Pooideae</taxon>
        <taxon>Triticodae</taxon>
        <taxon>Triticeae</taxon>
        <taxon>Triticinae</taxon>
        <taxon>Triticum</taxon>
    </lineage>
</organism>
<evidence type="ECO:0000256" key="2">
    <source>
        <dbReference type="ARBA" id="ARBA00022679"/>
    </source>
</evidence>
<dbReference type="GO" id="GO:0016747">
    <property type="term" value="F:acyltransferase activity, transferring groups other than amino-acyl groups"/>
    <property type="evidence" value="ECO:0007669"/>
    <property type="project" value="UniProtKB-ARBA"/>
</dbReference>
<dbReference type="SUPFAM" id="SSF52777">
    <property type="entry name" value="CoA-dependent acyltransferases"/>
    <property type="match status" value="1"/>
</dbReference>
<dbReference type="InterPro" id="IPR050898">
    <property type="entry name" value="Plant_acyltransferase"/>
</dbReference>
<keyword evidence="4" id="KW-1185">Reference proteome</keyword>
<dbReference type="Gene3D" id="3.30.559.10">
    <property type="entry name" value="Chloramphenicol acetyltransferase-like domain"/>
    <property type="match status" value="2"/>
</dbReference>
<dbReference type="Proteomes" id="UP000015106">
    <property type="component" value="Chromosome 5"/>
</dbReference>
<dbReference type="Gramene" id="TuG1812G0500003918.01.T01">
    <property type="protein sequence ID" value="TuG1812G0500003918.01.T01"/>
    <property type="gene ID" value="TuG1812G0500003918.01"/>
</dbReference>
<reference evidence="3" key="2">
    <citation type="submission" date="2018-03" db="EMBL/GenBank/DDBJ databases">
        <title>The Triticum urartu genome reveals the dynamic nature of wheat genome evolution.</title>
        <authorList>
            <person name="Ling H."/>
            <person name="Ma B."/>
            <person name="Shi X."/>
            <person name="Liu H."/>
            <person name="Dong L."/>
            <person name="Sun H."/>
            <person name="Cao Y."/>
            <person name="Gao Q."/>
            <person name="Zheng S."/>
            <person name="Li Y."/>
            <person name="Yu Y."/>
            <person name="Du H."/>
            <person name="Qi M."/>
            <person name="Li Y."/>
            <person name="Yu H."/>
            <person name="Cui Y."/>
            <person name="Wang N."/>
            <person name="Chen C."/>
            <person name="Wu H."/>
            <person name="Zhao Y."/>
            <person name="Zhang J."/>
            <person name="Li Y."/>
            <person name="Zhou W."/>
            <person name="Zhang B."/>
            <person name="Hu W."/>
            <person name="Eijk M."/>
            <person name="Tang J."/>
            <person name="Witsenboer H."/>
            <person name="Zhao S."/>
            <person name="Li Z."/>
            <person name="Zhang A."/>
            <person name="Wang D."/>
            <person name="Liang C."/>
        </authorList>
    </citation>
    <scope>NUCLEOTIDE SEQUENCE [LARGE SCALE GENOMIC DNA]</scope>
    <source>
        <strain evidence="3">cv. G1812</strain>
    </source>
</reference>
<reference evidence="3" key="3">
    <citation type="submission" date="2022-06" db="UniProtKB">
        <authorList>
            <consortium name="EnsemblPlants"/>
        </authorList>
    </citation>
    <scope>IDENTIFICATION</scope>
</reference>
<sequence length="375" mass="41506">MASSPTLQFTVRRKPAVLVAPAGPTPRELKPLSDIDDQDGLRFHVPVIYFFRRHGGRDDDPAPVLRNAIATALVNYYPLAGRLRELEGRKLAVHCTGEGVLFVEADADVHLDQFGASLLPPFPCLDELLFDVPGSSDILHAPLIHFQVTRLACRGFIMALKIQHTVADGPGMVQFLAAVAELARGMAAPTVRPVWGHDLLMTTRDDPAPPRVFTHREYDDVPDSNDTSVPLYSMTQDSFGRREVAAIRTHLPPALRRRATTFEVLTGCLWRCRTMALAPVADEEMWMICLVSIRGQKQQSSGTPFIPVGYYGNAFAFPVAISTAGDLCTNPVSYAVELMMKTKREVDVEYVRSVARLMVRRGRPNFTMVSAYVMG</sequence>
<comment type="similarity">
    <text evidence="1">Belongs to the plant acyltransferase family.</text>
</comment>
<evidence type="ECO:0000313" key="4">
    <source>
        <dbReference type="Proteomes" id="UP000015106"/>
    </source>
</evidence>
<dbReference type="EnsemblPlants" id="TuG1812G0500003918.01.T01">
    <property type="protein sequence ID" value="TuG1812G0500003918.01.T01"/>
    <property type="gene ID" value="TuG1812G0500003918.01"/>
</dbReference>
<evidence type="ECO:0000313" key="3">
    <source>
        <dbReference type="EnsemblPlants" id="TuG1812G0500003918.01.T01"/>
    </source>
</evidence>
<dbReference type="PANTHER" id="PTHR31147">
    <property type="entry name" value="ACYL TRANSFERASE 4"/>
    <property type="match status" value="1"/>
</dbReference>
<dbReference type="PANTHER" id="PTHR31147:SF66">
    <property type="entry name" value="OS05G0315700 PROTEIN"/>
    <property type="match status" value="1"/>
</dbReference>
<proteinExistence type="inferred from homology"/>
<keyword evidence="2" id="KW-0808">Transferase</keyword>
<protein>
    <recommendedName>
        <fullName evidence="5">Benzyl alcohol O-benzoyltransferase</fullName>
    </recommendedName>
</protein>
<evidence type="ECO:0000256" key="1">
    <source>
        <dbReference type="ARBA" id="ARBA00009861"/>
    </source>
</evidence>
<dbReference type="InterPro" id="IPR023213">
    <property type="entry name" value="CAT-like_dom_sf"/>
</dbReference>
<evidence type="ECO:0008006" key="5">
    <source>
        <dbReference type="Google" id="ProtNLM"/>
    </source>
</evidence>
<accession>A0A8R7UL37</accession>
<name>A0A8R7UL37_TRIUA</name>
<dbReference type="Pfam" id="PF02458">
    <property type="entry name" value="Transferase"/>
    <property type="match status" value="1"/>
</dbReference>